<evidence type="ECO:0000313" key="1">
    <source>
        <dbReference type="EMBL" id="CAK7218240.1"/>
    </source>
</evidence>
<evidence type="ECO:0000313" key="2">
    <source>
        <dbReference type="Proteomes" id="UP001642406"/>
    </source>
</evidence>
<sequence>MTLGLVVGHSIFNSLSMTMSSDPFVEARRQLTKEQFIDAVMREPVEGIVDLEPIRNKCQKVVQQQGLVWQCDYIQGGLGNLGNTWVNCMYFGIESGATSIILPPVGKRNDKNLIDNGNAKDTTNLPILYDLNHFIETWKQACPHITVYKSPDEVPNLKGNGGRMLTPHQIPGLEVVRQTVFDFHTWRAKFDEWLETNYAADKLQNMSVEKPVHVGAKGLMFAGHRASMDPRFTHAFTRMFASRNSLRRLGAAAVWDLEQRMGRPVVSDAILFPELYAKTYGLPTAAPLQGTTLDKVAVNTSQVTHLLRNRVTDATKFKWPGYEFQAPSYLREALERNLTSIYLAAGSAESTQRFKAEAEAADLTTYTKEDVLGEEEMTEYNALTWDNKAVVDFQVLLHSSFFAGYGQSTFSQTMVMRRSALPDAGPNQVNPWRPFTDKSFEIWRDNLSSIYCSLHMQTLDRIWP</sequence>
<dbReference type="Proteomes" id="UP001642406">
    <property type="component" value="Unassembled WGS sequence"/>
</dbReference>
<reference evidence="1 2" key="1">
    <citation type="submission" date="2024-01" db="EMBL/GenBank/DDBJ databases">
        <authorList>
            <person name="Allen C."/>
            <person name="Tagirdzhanova G."/>
        </authorList>
    </citation>
    <scope>NUCLEOTIDE SEQUENCE [LARGE SCALE GENOMIC DNA]</scope>
</reference>
<keyword evidence="2" id="KW-1185">Reference proteome</keyword>
<accession>A0ABP0BGH7</accession>
<name>A0ABP0BGH7_9PEZI</name>
<dbReference type="CDD" id="cd11296">
    <property type="entry name" value="O-FucT_like"/>
    <property type="match status" value="1"/>
</dbReference>
<dbReference type="Gene3D" id="3.40.50.11350">
    <property type="match status" value="1"/>
</dbReference>
<protein>
    <submittedName>
        <fullName evidence="1">Inducible alternative oxidase 2</fullName>
    </submittedName>
</protein>
<comment type="caution">
    <text evidence="1">The sequence shown here is derived from an EMBL/GenBank/DDBJ whole genome shotgun (WGS) entry which is preliminary data.</text>
</comment>
<dbReference type="EMBL" id="CAWUHC010000023">
    <property type="protein sequence ID" value="CAK7218240.1"/>
    <property type="molecule type" value="Genomic_DNA"/>
</dbReference>
<organism evidence="1 2">
    <name type="scientific">Sporothrix bragantina</name>
    <dbReference type="NCBI Taxonomy" id="671064"/>
    <lineage>
        <taxon>Eukaryota</taxon>
        <taxon>Fungi</taxon>
        <taxon>Dikarya</taxon>
        <taxon>Ascomycota</taxon>
        <taxon>Pezizomycotina</taxon>
        <taxon>Sordariomycetes</taxon>
        <taxon>Sordariomycetidae</taxon>
        <taxon>Ophiostomatales</taxon>
        <taxon>Ophiostomataceae</taxon>
        <taxon>Sporothrix</taxon>
    </lineage>
</organism>
<proteinExistence type="predicted"/>
<gene>
    <name evidence="1" type="primary">AOX2_1</name>
    <name evidence="1" type="ORF">SBRCBS47491_003442</name>
</gene>